<dbReference type="Proteomes" id="UP000254425">
    <property type="component" value="Chromosome"/>
</dbReference>
<dbReference type="SUPFAM" id="SSF56601">
    <property type="entry name" value="beta-lactamase/transpeptidase-like"/>
    <property type="match status" value="1"/>
</dbReference>
<evidence type="ECO:0000259" key="1">
    <source>
        <dbReference type="Pfam" id="PF13354"/>
    </source>
</evidence>
<dbReference type="Pfam" id="PF13354">
    <property type="entry name" value="Beta-lactamase2"/>
    <property type="match status" value="1"/>
</dbReference>
<evidence type="ECO:0000313" key="2">
    <source>
        <dbReference type="EMBL" id="AXK37771.1"/>
    </source>
</evidence>
<dbReference type="GO" id="GO:0030655">
    <property type="term" value="P:beta-lactam antibiotic catabolic process"/>
    <property type="evidence" value="ECO:0007669"/>
    <property type="project" value="InterPro"/>
</dbReference>
<dbReference type="InterPro" id="IPR045155">
    <property type="entry name" value="Beta-lactam_cat"/>
</dbReference>
<accession>A0A345Y1K5</accession>
<dbReference type="PANTHER" id="PTHR35333">
    <property type="entry name" value="BETA-LACTAMASE"/>
    <property type="match status" value="1"/>
</dbReference>
<dbReference type="InterPro" id="IPR000871">
    <property type="entry name" value="Beta-lactam_class-A"/>
</dbReference>
<dbReference type="PANTHER" id="PTHR35333:SF3">
    <property type="entry name" value="BETA-LACTAMASE-TYPE TRANSPEPTIDASE FOLD CONTAINING PROTEIN"/>
    <property type="match status" value="1"/>
</dbReference>
<protein>
    <recommendedName>
        <fullName evidence="1">Beta-lactamase class A catalytic domain-containing protein</fullName>
    </recommendedName>
</protein>
<dbReference type="KEGG" id="sarm:DVA86_30170"/>
<dbReference type="InterPro" id="IPR012338">
    <property type="entry name" value="Beta-lactam/transpept-like"/>
</dbReference>
<keyword evidence="3" id="KW-1185">Reference proteome</keyword>
<proteinExistence type="predicted"/>
<dbReference type="GO" id="GO:0008800">
    <property type="term" value="F:beta-lactamase activity"/>
    <property type="evidence" value="ECO:0007669"/>
    <property type="project" value="InterPro"/>
</dbReference>
<feature type="domain" description="Beta-lactamase class A catalytic" evidence="1">
    <location>
        <begin position="53"/>
        <end position="190"/>
    </location>
</feature>
<dbReference type="AlphaFoldDB" id="A0A345Y1K5"/>
<dbReference type="Gene3D" id="3.40.710.10">
    <property type="entry name" value="DD-peptidase/beta-lactamase superfamily"/>
    <property type="match status" value="1"/>
</dbReference>
<evidence type="ECO:0000313" key="3">
    <source>
        <dbReference type="Proteomes" id="UP000254425"/>
    </source>
</evidence>
<name>A0A345Y1K5_9ACTN</name>
<organism evidence="2 3">
    <name type="scientific">Streptomyces armeniacus</name>
    <dbReference type="NCBI Taxonomy" id="83291"/>
    <lineage>
        <taxon>Bacteria</taxon>
        <taxon>Bacillati</taxon>
        <taxon>Actinomycetota</taxon>
        <taxon>Actinomycetes</taxon>
        <taxon>Kitasatosporales</taxon>
        <taxon>Streptomycetaceae</taxon>
        <taxon>Streptomyces</taxon>
    </lineage>
</organism>
<sequence>MGDPASGSSAVYAPPDEHAFVTASVAKVGILAALLLRAQKEGRPLTAEQRTDARQMIQVSDNHAADRLWRAIGGADGLAEANRTFGLTGTVPGADDHWGLTTTTAADQLRLLTAVTAADSPLTPESRAYVRALMSRVRSGQDWGVSAAADPGTGTALKNGWLPRTASGLWVVNSVGVVRHDGHELLLAVLCDGQPSQATGIDTVEAAVVAAAEAVTGVLVGR</sequence>
<dbReference type="EMBL" id="CP031320">
    <property type="protein sequence ID" value="AXK37771.1"/>
    <property type="molecule type" value="Genomic_DNA"/>
</dbReference>
<gene>
    <name evidence="2" type="ORF">DVA86_30170</name>
</gene>
<reference evidence="2 3" key="1">
    <citation type="submission" date="2018-07" db="EMBL/GenBank/DDBJ databases">
        <title>Draft genome of the type strain Streptomyces armeniacus ATCC 15676.</title>
        <authorList>
            <person name="Labana P."/>
            <person name="Gosse J.T."/>
            <person name="Boddy C.N."/>
        </authorList>
    </citation>
    <scope>NUCLEOTIDE SEQUENCE [LARGE SCALE GENOMIC DNA]</scope>
    <source>
        <strain evidence="2 3">ATCC 15676</strain>
    </source>
</reference>
<dbReference type="GO" id="GO:0046677">
    <property type="term" value="P:response to antibiotic"/>
    <property type="evidence" value="ECO:0007669"/>
    <property type="project" value="InterPro"/>
</dbReference>